<name>A0A2U3KKH7_9BACT</name>
<proteinExistence type="predicted"/>
<dbReference type="Proteomes" id="UP000238701">
    <property type="component" value="Unassembled WGS sequence"/>
</dbReference>
<gene>
    <name evidence="1" type="ORF">SBA1_30006</name>
</gene>
<evidence type="ECO:0000313" key="2">
    <source>
        <dbReference type="Proteomes" id="UP000238701"/>
    </source>
</evidence>
<sequence length="72" mass="8551">MSLSAFRFLPLWSDKPASNYLTPGPEEGWAAYSLVQVRWQMLAIWFNVYKNSREHALSTLRLRGKWAHIRYH</sequence>
<protein>
    <submittedName>
        <fullName evidence="1">Uncharacterized protein</fullName>
    </submittedName>
</protein>
<evidence type="ECO:0000313" key="1">
    <source>
        <dbReference type="EMBL" id="SPF40155.1"/>
    </source>
</evidence>
<dbReference type="EMBL" id="OMOD01000122">
    <property type="protein sequence ID" value="SPF40155.1"/>
    <property type="molecule type" value="Genomic_DNA"/>
</dbReference>
<organism evidence="1 2">
    <name type="scientific">Candidatus Sulfotelmatobacter kueseliae</name>
    <dbReference type="NCBI Taxonomy" id="2042962"/>
    <lineage>
        <taxon>Bacteria</taxon>
        <taxon>Pseudomonadati</taxon>
        <taxon>Acidobacteriota</taxon>
        <taxon>Terriglobia</taxon>
        <taxon>Terriglobales</taxon>
        <taxon>Candidatus Korobacteraceae</taxon>
        <taxon>Candidatus Sulfotelmatobacter</taxon>
    </lineage>
</organism>
<accession>A0A2U3KKH7</accession>
<reference evidence="2" key="1">
    <citation type="submission" date="2018-02" db="EMBL/GenBank/DDBJ databases">
        <authorList>
            <person name="Hausmann B."/>
        </authorList>
    </citation>
    <scope>NUCLEOTIDE SEQUENCE [LARGE SCALE GENOMIC DNA]</scope>
    <source>
        <strain evidence="2">Peat soil MAG SbA1</strain>
    </source>
</reference>
<dbReference type="AlphaFoldDB" id="A0A2U3KKH7"/>